<protein>
    <recommendedName>
        <fullName evidence="4">Transmembrane protein</fullName>
    </recommendedName>
</protein>
<dbReference type="Proteomes" id="UP001212997">
    <property type="component" value="Unassembled WGS sequence"/>
</dbReference>
<feature type="transmembrane region" description="Helical" evidence="1">
    <location>
        <begin position="63"/>
        <end position="89"/>
    </location>
</feature>
<keyword evidence="1" id="KW-0472">Membrane</keyword>
<evidence type="ECO:0008006" key="4">
    <source>
        <dbReference type="Google" id="ProtNLM"/>
    </source>
</evidence>
<comment type="caution">
    <text evidence="2">The sequence shown here is derived from an EMBL/GenBank/DDBJ whole genome shotgun (WGS) entry which is preliminary data.</text>
</comment>
<keyword evidence="1" id="KW-0812">Transmembrane</keyword>
<reference evidence="2" key="1">
    <citation type="submission" date="2022-07" db="EMBL/GenBank/DDBJ databases">
        <title>Genome Sequence of Physisporinus lineatus.</title>
        <authorList>
            <person name="Buettner E."/>
        </authorList>
    </citation>
    <scope>NUCLEOTIDE SEQUENCE</scope>
    <source>
        <strain evidence="2">VT162</strain>
    </source>
</reference>
<feature type="transmembrane region" description="Helical" evidence="1">
    <location>
        <begin position="95"/>
        <end position="120"/>
    </location>
</feature>
<organism evidence="2 3">
    <name type="scientific">Meripilus lineatus</name>
    <dbReference type="NCBI Taxonomy" id="2056292"/>
    <lineage>
        <taxon>Eukaryota</taxon>
        <taxon>Fungi</taxon>
        <taxon>Dikarya</taxon>
        <taxon>Basidiomycota</taxon>
        <taxon>Agaricomycotina</taxon>
        <taxon>Agaricomycetes</taxon>
        <taxon>Polyporales</taxon>
        <taxon>Meripilaceae</taxon>
        <taxon>Meripilus</taxon>
    </lineage>
</organism>
<dbReference type="AlphaFoldDB" id="A0AAD5US37"/>
<evidence type="ECO:0000313" key="3">
    <source>
        <dbReference type="Proteomes" id="UP001212997"/>
    </source>
</evidence>
<keyword evidence="1" id="KW-1133">Transmembrane helix</keyword>
<evidence type="ECO:0000256" key="1">
    <source>
        <dbReference type="SAM" id="Phobius"/>
    </source>
</evidence>
<proteinExistence type="predicted"/>
<sequence>MFTSCIKVYLGAAIDNKVVGAWTLASWALDLAVNALGTLAIAGRLWWMGRRTAPLKPGGRNAYLSVALIVLESGALFTAATLLLVILYVNTPTAQIAAAGVSVVTQVAMLSPLLIIIRVWHNINYGSSQSTITIAKSGNSHLGRNHNQGGTRGVNSPTPLWVLVSEAERGDLPEGPGKEQYETNIVDSDEQRALL</sequence>
<keyword evidence="3" id="KW-1185">Reference proteome</keyword>
<name>A0AAD5US37_9APHY</name>
<feature type="transmembrane region" description="Helical" evidence="1">
    <location>
        <begin position="20"/>
        <end position="42"/>
    </location>
</feature>
<accession>A0AAD5US37</accession>
<gene>
    <name evidence="2" type="ORF">NLI96_g11246</name>
</gene>
<dbReference type="EMBL" id="JANAWD010000724">
    <property type="protein sequence ID" value="KAJ3476307.1"/>
    <property type="molecule type" value="Genomic_DNA"/>
</dbReference>
<evidence type="ECO:0000313" key="2">
    <source>
        <dbReference type="EMBL" id="KAJ3476307.1"/>
    </source>
</evidence>